<dbReference type="InterPro" id="IPR017927">
    <property type="entry name" value="FAD-bd_FR_type"/>
</dbReference>
<evidence type="ECO:0000259" key="2">
    <source>
        <dbReference type="PROSITE" id="PS51384"/>
    </source>
</evidence>
<dbReference type="PROSITE" id="PS51340">
    <property type="entry name" value="MOSC"/>
    <property type="match status" value="1"/>
</dbReference>
<feature type="domain" description="MOSC" evidence="1">
    <location>
        <begin position="28"/>
        <end position="164"/>
    </location>
</feature>
<evidence type="ECO:0000313" key="4">
    <source>
        <dbReference type="Proteomes" id="UP000234420"/>
    </source>
</evidence>
<dbReference type="Gene3D" id="2.40.30.10">
    <property type="entry name" value="Translation factors"/>
    <property type="match status" value="1"/>
</dbReference>
<feature type="domain" description="FAD-binding FR-type" evidence="2">
    <location>
        <begin position="226"/>
        <end position="326"/>
    </location>
</feature>
<evidence type="ECO:0000313" key="3">
    <source>
        <dbReference type="EMBL" id="PLC58802.1"/>
    </source>
</evidence>
<keyword evidence="4" id="KW-1185">Reference proteome</keyword>
<dbReference type="SUPFAM" id="SSF63380">
    <property type="entry name" value="Riboflavin synthase domain-like"/>
    <property type="match status" value="1"/>
</dbReference>
<dbReference type="InterPro" id="IPR017938">
    <property type="entry name" value="Riboflavin_synthase-like_b-brl"/>
</dbReference>
<dbReference type="AlphaFoldDB" id="A0A2N4UUV6"/>
<evidence type="ECO:0008006" key="5">
    <source>
        <dbReference type="Google" id="ProtNLM"/>
    </source>
</evidence>
<dbReference type="Pfam" id="PF03475">
    <property type="entry name" value="YiiM_3-alpha"/>
    <property type="match status" value="1"/>
</dbReference>
<dbReference type="InterPro" id="IPR005302">
    <property type="entry name" value="MoCF_Sase_C"/>
</dbReference>
<proteinExistence type="predicted"/>
<dbReference type="GO" id="GO:0030170">
    <property type="term" value="F:pyridoxal phosphate binding"/>
    <property type="evidence" value="ECO:0007669"/>
    <property type="project" value="InterPro"/>
</dbReference>
<dbReference type="Pfam" id="PF03473">
    <property type="entry name" value="MOSC"/>
    <property type="match status" value="1"/>
</dbReference>
<dbReference type="PROSITE" id="PS51384">
    <property type="entry name" value="FAD_FR"/>
    <property type="match status" value="1"/>
</dbReference>
<evidence type="ECO:0000259" key="1">
    <source>
        <dbReference type="PROSITE" id="PS51340"/>
    </source>
</evidence>
<dbReference type="InterPro" id="IPR052353">
    <property type="entry name" value="Benzoxazolinone_Detox_Enz"/>
</dbReference>
<dbReference type="RefSeq" id="WP_101767876.1">
    <property type="nucleotide sequence ID" value="NZ_BPPU01000002.1"/>
</dbReference>
<dbReference type="InterPro" id="IPR005163">
    <property type="entry name" value="Tri_helical_YiiM-like"/>
</dbReference>
<dbReference type="PANTHER" id="PTHR30212">
    <property type="entry name" value="PROTEIN YIIM"/>
    <property type="match status" value="1"/>
</dbReference>
<organism evidence="3 4">
    <name type="scientific">Photobacterium carnosum</name>
    <dbReference type="NCBI Taxonomy" id="2023717"/>
    <lineage>
        <taxon>Bacteria</taxon>
        <taxon>Pseudomonadati</taxon>
        <taxon>Pseudomonadota</taxon>
        <taxon>Gammaproteobacteria</taxon>
        <taxon>Vibrionales</taxon>
        <taxon>Vibrionaceae</taxon>
        <taxon>Photobacterium</taxon>
    </lineage>
</organism>
<dbReference type="GO" id="GO:0016491">
    <property type="term" value="F:oxidoreductase activity"/>
    <property type="evidence" value="ECO:0007669"/>
    <property type="project" value="InterPro"/>
</dbReference>
<dbReference type="GO" id="GO:0030151">
    <property type="term" value="F:molybdenum ion binding"/>
    <property type="evidence" value="ECO:0007669"/>
    <property type="project" value="InterPro"/>
</dbReference>
<dbReference type="Gene3D" id="2.40.33.20">
    <property type="entry name" value="PK beta-barrel domain-like"/>
    <property type="match status" value="1"/>
</dbReference>
<protein>
    <recommendedName>
        <fullName evidence="5">MOSC domain-containing protein</fullName>
    </recommendedName>
</protein>
<gene>
    <name evidence="3" type="ORF">CIK00_05260</name>
</gene>
<dbReference type="SUPFAM" id="SSF50800">
    <property type="entry name" value="PK beta-barrel domain-like"/>
    <property type="match status" value="1"/>
</dbReference>
<accession>A0A2N4UUV6</accession>
<comment type="caution">
    <text evidence="3">The sequence shown here is derived from an EMBL/GenBank/DDBJ whole genome shotgun (WGS) entry which is preliminary data.</text>
</comment>
<sequence length="326" mass="36918">MFPYSTVEQLRYGRVTGQDYFFRTGIEKSITKKVNVTALGFAGDEQAERFHGGLDRAVLQFDSNHYVQLQHIFPESAPLFVDGGYGENLVVAGMNEHNVCIGDKITIGSVVLEVTQPRQPCFKLNHRFNEPTIARYSQHNSKTGWFYRVLQTGDIHQDDSIQVIERPYPQWTIATVQHYLYIETDNVTATTALATLPELGEEVKKVFQRRLIVNEIEDWNSRLEGLIKLEMRVVKIVDKSAMIKRFYLSRTDLGALPPFSAGAHVTVKLPNGLKRAYALCDSAIEGVYQIEVQRACDSQGGSQYMHEQVNIGDVLSVYEPVNEKIL</sequence>
<name>A0A2N4UUV6_9GAMM</name>
<dbReference type="PRINTS" id="PR00409">
    <property type="entry name" value="PHDIOXRDTASE"/>
</dbReference>
<dbReference type="PANTHER" id="PTHR30212:SF2">
    <property type="entry name" value="PROTEIN YIIM"/>
    <property type="match status" value="1"/>
</dbReference>
<dbReference type="EMBL" id="NPIB01000004">
    <property type="protein sequence ID" value="PLC58802.1"/>
    <property type="molecule type" value="Genomic_DNA"/>
</dbReference>
<dbReference type="Proteomes" id="UP000234420">
    <property type="component" value="Unassembled WGS sequence"/>
</dbReference>
<reference evidence="3 4" key="1">
    <citation type="journal article" date="2018" name="Syst. Appl. Microbiol.">
        <title>Photobacterium carnosum sp. nov., isolated from spoiled modified atmosphere packaged poultry meat.</title>
        <authorList>
            <person name="Hilgarth M."/>
            <person name="Fuertes S."/>
            <person name="Ehrmann M."/>
            <person name="Vogel R.F."/>
        </authorList>
    </citation>
    <scope>NUCLEOTIDE SEQUENCE [LARGE SCALE GENOMIC DNA]</scope>
    <source>
        <strain evidence="3 4">TMW 2.2021</strain>
    </source>
</reference>
<dbReference type="InterPro" id="IPR011037">
    <property type="entry name" value="Pyrv_Knase-like_insert_dom_sf"/>
</dbReference>